<sequence>MNLKCNGNSKNSNVCMNLKCNGNSKKRSQKDRKNNICMNLKWPEYNKEITIKIIFIDSISCKRCFLLTRTPNVLICTWQDSRILAVLVNCQDMNRLEMIQDSRILAVLVNCQDMNRLEDRNQYPIVKDALLRQFGATEEKYRKKLFHSVPDHKDDPRLFVTNVTMYFDRWLAMADVNQTYEAIRNYIILDTVINAYSDQVQVFVKEPRKLPIQYKPVSKVFFAKILQGDGKLVLFTAFVNQCKCTTLRNSGTTTLLVHQDCVEPHSYTGEYGNIKDFKDCTRSDVIQWQNNHEVNRSMAITRTQSRREKDLKKLDQNYSSYNLSQNKLCWGLMMRMELIVTVIR</sequence>
<evidence type="ECO:0000313" key="1">
    <source>
        <dbReference type="EMBL" id="ESO04098.1"/>
    </source>
</evidence>
<dbReference type="PANTHER" id="PTHR46888:SF1">
    <property type="entry name" value="RIBONUCLEASE H"/>
    <property type="match status" value="1"/>
</dbReference>
<reference evidence="1 3" key="2">
    <citation type="journal article" date="2013" name="Nature">
        <title>Insights into bilaterian evolution from three spiralian genomes.</title>
        <authorList>
            <person name="Simakov O."/>
            <person name="Marletaz F."/>
            <person name="Cho S.J."/>
            <person name="Edsinger-Gonzales E."/>
            <person name="Havlak P."/>
            <person name="Hellsten U."/>
            <person name="Kuo D.H."/>
            <person name="Larsson T."/>
            <person name="Lv J."/>
            <person name="Arendt D."/>
            <person name="Savage R."/>
            <person name="Osoegawa K."/>
            <person name="de Jong P."/>
            <person name="Grimwood J."/>
            <person name="Chapman J.A."/>
            <person name="Shapiro H."/>
            <person name="Aerts A."/>
            <person name="Otillar R.P."/>
            <person name="Terry A.Y."/>
            <person name="Boore J.L."/>
            <person name="Grigoriev I.V."/>
            <person name="Lindberg D.R."/>
            <person name="Seaver E.C."/>
            <person name="Weisblat D.A."/>
            <person name="Putnam N.H."/>
            <person name="Rokhsar D.S."/>
        </authorList>
    </citation>
    <scope>NUCLEOTIDE SEQUENCE</scope>
</reference>
<reference evidence="3" key="1">
    <citation type="submission" date="2012-12" db="EMBL/GenBank/DDBJ databases">
        <authorList>
            <person name="Hellsten U."/>
            <person name="Grimwood J."/>
            <person name="Chapman J.A."/>
            <person name="Shapiro H."/>
            <person name="Aerts A."/>
            <person name="Otillar R.P."/>
            <person name="Terry A.Y."/>
            <person name="Boore J.L."/>
            <person name="Simakov O."/>
            <person name="Marletaz F."/>
            <person name="Cho S.-J."/>
            <person name="Edsinger-Gonzales E."/>
            <person name="Havlak P."/>
            <person name="Kuo D.-H."/>
            <person name="Larsson T."/>
            <person name="Lv J."/>
            <person name="Arendt D."/>
            <person name="Savage R."/>
            <person name="Osoegawa K."/>
            <person name="de Jong P."/>
            <person name="Lindberg D.R."/>
            <person name="Seaver E.C."/>
            <person name="Weisblat D.A."/>
            <person name="Putnam N.H."/>
            <person name="Grigoriev I.V."/>
            <person name="Rokhsar D.S."/>
        </authorList>
    </citation>
    <scope>NUCLEOTIDE SEQUENCE</scope>
</reference>
<dbReference type="EMBL" id="KB096551">
    <property type="protein sequence ID" value="ESO04098.1"/>
    <property type="molecule type" value="Genomic_DNA"/>
</dbReference>
<dbReference type="PANTHER" id="PTHR46888">
    <property type="entry name" value="ZINC KNUCKLE DOMAINCONTAINING PROTEIN-RELATED"/>
    <property type="match status" value="1"/>
</dbReference>
<protein>
    <submittedName>
        <fullName evidence="1 2">Uncharacterized protein</fullName>
    </submittedName>
</protein>
<accession>T1F6I6</accession>
<evidence type="ECO:0000313" key="3">
    <source>
        <dbReference type="Proteomes" id="UP000015101"/>
    </source>
</evidence>
<dbReference type="AlphaFoldDB" id="T1F6I6"/>
<dbReference type="EnsemblMetazoa" id="HelroT173176">
    <property type="protein sequence ID" value="HelroP173176"/>
    <property type="gene ID" value="HelroG173176"/>
</dbReference>
<dbReference type="STRING" id="6412.T1F6I6"/>
<dbReference type="RefSeq" id="XP_009018034.1">
    <property type="nucleotide sequence ID" value="XM_009019786.1"/>
</dbReference>
<dbReference type="Proteomes" id="UP000015101">
    <property type="component" value="Unassembled WGS sequence"/>
</dbReference>
<dbReference type="EMBL" id="AMQM01004468">
    <property type="status" value="NOT_ANNOTATED_CDS"/>
    <property type="molecule type" value="Genomic_DNA"/>
</dbReference>
<keyword evidence="3" id="KW-1185">Reference proteome</keyword>
<organism evidence="2 3">
    <name type="scientific">Helobdella robusta</name>
    <name type="common">Californian leech</name>
    <dbReference type="NCBI Taxonomy" id="6412"/>
    <lineage>
        <taxon>Eukaryota</taxon>
        <taxon>Metazoa</taxon>
        <taxon>Spiralia</taxon>
        <taxon>Lophotrochozoa</taxon>
        <taxon>Annelida</taxon>
        <taxon>Clitellata</taxon>
        <taxon>Hirudinea</taxon>
        <taxon>Rhynchobdellida</taxon>
        <taxon>Glossiphoniidae</taxon>
        <taxon>Helobdella</taxon>
    </lineage>
</organism>
<dbReference type="SUPFAM" id="SSF47353">
    <property type="entry name" value="Retrovirus capsid dimerization domain-like"/>
    <property type="match status" value="1"/>
</dbReference>
<dbReference type="GeneID" id="20204435"/>
<dbReference type="OrthoDB" id="10051775at2759"/>
<proteinExistence type="predicted"/>
<dbReference type="InParanoid" id="T1F6I6"/>
<dbReference type="KEGG" id="hro:HELRODRAFT_173176"/>
<dbReference type="CTD" id="20204435"/>
<gene>
    <name evidence="2" type="primary">20204435</name>
    <name evidence="1" type="ORF">HELRODRAFT_173176</name>
</gene>
<evidence type="ECO:0000313" key="2">
    <source>
        <dbReference type="EnsemblMetazoa" id="HelroP173176"/>
    </source>
</evidence>
<reference evidence="2" key="3">
    <citation type="submission" date="2015-06" db="UniProtKB">
        <authorList>
            <consortium name="EnsemblMetazoa"/>
        </authorList>
    </citation>
    <scope>IDENTIFICATION</scope>
</reference>
<dbReference type="HOGENOM" id="CLU_807201_0_0_1"/>
<name>T1F6I6_HELRO</name>